<dbReference type="InterPro" id="IPR038072">
    <property type="entry name" value="GspK_central_sf"/>
</dbReference>
<keyword evidence="4" id="KW-1003">Cell membrane</keyword>
<evidence type="ECO:0000256" key="1">
    <source>
        <dbReference type="ARBA" id="ARBA00004533"/>
    </source>
</evidence>
<dbReference type="RefSeq" id="WP_005982909.1">
    <property type="nucleotide sequence ID" value="NZ_AOSV01000002.1"/>
</dbReference>
<keyword evidence="8 10" id="KW-1133">Transmembrane helix</keyword>
<evidence type="ECO:0000256" key="5">
    <source>
        <dbReference type="ARBA" id="ARBA00022519"/>
    </source>
</evidence>
<sequence length="319" mass="34996">MSRRTPTIGRIAYAHAPGGFALVAVLWVTAILAAIATGYATMARLQGQEALHGLTAAKQTYLLQSALAKGKHELRKYTLNRHLLARKDELESIGQKTLGLWWPRHEAYRIRLEDMNMAVRLVGDTGKLDVNSLDYARWVTLLAACGLEDSAEITAVANSIVDWTDEDTNFSIGGAENDYYQGLDKPYLCKDGPMESIEELLLVKGVTPELYHGTDERPGLSDLLDVGGSQDKLDINSASPRAFLMIQGLSPETIAELETIRNAEPITRLADLADVLPAESMAILRQHFDIVPPQTVFLEAARILSDDRLGALVRRASSS</sequence>
<comment type="caution">
    <text evidence="12">The sequence shown here is derived from an EMBL/GenBank/DDBJ whole genome shotgun (WGS) entry which is preliminary data.</text>
</comment>
<evidence type="ECO:0000313" key="12">
    <source>
        <dbReference type="EMBL" id="EMG39092.1"/>
    </source>
</evidence>
<accession>M5PXR5</accession>
<dbReference type="PANTHER" id="PTHR38831">
    <property type="entry name" value="TYPE II SECRETION SYSTEM PROTEIN K"/>
    <property type="match status" value="1"/>
</dbReference>
<evidence type="ECO:0000313" key="13">
    <source>
        <dbReference type="Proteomes" id="UP000011922"/>
    </source>
</evidence>
<gene>
    <name evidence="12" type="ORF">PCS_00099</name>
</gene>
<reference evidence="12 13" key="1">
    <citation type="journal article" date="2013" name="Genome Announc.">
        <title>Draft Genome Sequence for Desulfovibrio africanus Strain PCS.</title>
        <authorList>
            <person name="Brown S.D."/>
            <person name="Utturkar S.M."/>
            <person name="Arkin A.P."/>
            <person name="Deutschbauer A.M."/>
            <person name="Elias D.A."/>
            <person name="Hazen T.C."/>
            <person name="Chakraborty R."/>
        </authorList>
    </citation>
    <scope>NUCLEOTIDE SEQUENCE [LARGE SCALE GENOMIC DNA]</scope>
    <source>
        <strain evidence="12 13">PCS</strain>
    </source>
</reference>
<keyword evidence="5" id="KW-0997">Cell inner membrane</keyword>
<feature type="domain" description="T2SS protein K first SAM-like" evidence="11">
    <location>
        <begin position="130"/>
        <end position="212"/>
    </location>
</feature>
<dbReference type="GO" id="GO:0005886">
    <property type="term" value="C:plasma membrane"/>
    <property type="evidence" value="ECO:0007669"/>
    <property type="project" value="UniProtKB-SubCell"/>
</dbReference>
<dbReference type="OrthoDB" id="5398238at2"/>
<evidence type="ECO:0000256" key="2">
    <source>
        <dbReference type="ARBA" id="ARBA00007246"/>
    </source>
</evidence>
<dbReference type="Proteomes" id="UP000011922">
    <property type="component" value="Unassembled WGS sequence"/>
</dbReference>
<dbReference type="PATRIC" id="fig|1262666.3.peg.100"/>
<dbReference type="GO" id="GO:0009306">
    <property type="term" value="P:protein secretion"/>
    <property type="evidence" value="ECO:0007669"/>
    <property type="project" value="InterPro"/>
</dbReference>
<dbReference type="SUPFAM" id="SSF158544">
    <property type="entry name" value="GspK insert domain-like"/>
    <property type="match status" value="1"/>
</dbReference>
<evidence type="ECO:0000256" key="10">
    <source>
        <dbReference type="SAM" id="Phobius"/>
    </source>
</evidence>
<organism evidence="12 13">
    <name type="scientific">Desulfocurvibacter africanus PCS</name>
    <dbReference type="NCBI Taxonomy" id="1262666"/>
    <lineage>
        <taxon>Bacteria</taxon>
        <taxon>Pseudomonadati</taxon>
        <taxon>Thermodesulfobacteriota</taxon>
        <taxon>Desulfovibrionia</taxon>
        <taxon>Desulfovibrionales</taxon>
        <taxon>Desulfovibrionaceae</taxon>
        <taxon>Desulfocurvibacter</taxon>
    </lineage>
</organism>
<dbReference type="AlphaFoldDB" id="M5PXR5"/>
<name>M5PXR5_DESAF</name>
<keyword evidence="9 10" id="KW-0472">Membrane</keyword>
<dbReference type="InterPro" id="IPR049031">
    <property type="entry name" value="T2SSK_SAM-like_1st"/>
</dbReference>
<proteinExistence type="inferred from homology"/>
<evidence type="ECO:0000256" key="8">
    <source>
        <dbReference type="ARBA" id="ARBA00022989"/>
    </source>
</evidence>
<evidence type="ECO:0000256" key="9">
    <source>
        <dbReference type="ARBA" id="ARBA00023136"/>
    </source>
</evidence>
<evidence type="ECO:0000256" key="3">
    <source>
        <dbReference type="ARBA" id="ARBA00022448"/>
    </source>
</evidence>
<dbReference type="InterPro" id="IPR005628">
    <property type="entry name" value="GspK"/>
</dbReference>
<dbReference type="Gene3D" id="1.10.40.60">
    <property type="entry name" value="EpsJ-like"/>
    <property type="match status" value="1"/>
</dbReference>
<evidence type="ECO:0000259" key="11">
    <source>
        <dbReference type="Pfam" id="PF21687"/>
    </source>
</evidence>
<comment type="similarity">
    <text evidence="2">Belongs to the GSP K family.</text>
</comment>
<comment type="subcellular location">
    <subcellularLocation>
        <location evidence="1">Cell inner membrane</location>
    </subcellularLocation>
</comment>
<dbReference type="EMBL" id="AOSV01000002">
    <property type="protein sequence ID" value="EMG39092.1"/>
    <property type="molecule type" value="Genomic_DNA"/>
</dbReference>
<evidence type="ECO:0000256" key="7">
    <source>
        <dbReference type="ARBA" id="ARBA00022927"/>
    </source>
</evidence>
<keyword evidence="6 10" id="KW-0812">Transmembrane</keyword>
<dbReference type="PANTHER" id="PTHR38831:SF2">
    <property type="entry name" value="TYPE II SECRETION SYSTEM PROTEIN K"/>
    <property type="match status" value="1"/>
</dbReference>
<protein>
    <submittedName>
        <fullName evidence="12">Type II secretory pathway, component PulK</fullName>
    </submittedName>
</protein>
<dbReference type="Pfam" id="PF21687">
    <property type="entry name" value="T2SSK_1st"/>
    <property type="match status" value="1"/>
</dbReference>
<feature type="transmembrane region" description="Helical" evidence="10">
    <location>
        <begin position="12"/>
        <end position="36"/>
    </location>
</feature>
<evidence type="ECO:0000256" key="6">
    <source>
        <dbReference type="ARBA" id="ARBA00022692"/>
    </source>
</evidence>
<evidence type="ECO:0000256" key="4">
    <source>
        <dbReference type="ARBA" id="ARBA00022475"/>
    </source>
</evidence>
<keyword evidence="7" id="KW-0653">Protein transport</keyword>
<keyword evidence="3" id="KW-0813">Transport</keyword>